<dbReference type="EMBL" id="SMGQ01000013">
    <property type="protein sequence ID" value="TCK92638.1"/>
    <property type="molecule type" value="Genomic_DNA"/>
</dbReference>
<accession>A0A4R1MIT0</accession>
<dbReference type="Proteomes" id="UP000294545">
    <property type="component" value="Unassembled WGS sequence"/>
</dbReference>
<organism evidence="1 2">
    <name type="scientific">Natranaerovirga hydrolytica</name>
    <dbReference type="NCBI Taxonomy" id="680378"/>
    <lineage>
        <taxon>Bacteria</taxon>
        <taxon>Bacillati</taxon>
        <taxon>Bacillota</taxon>
        <taxon>Clostridia</taxon>
        <taxon>Lachnospirales</taxon>
        <taxon>Natranaerovirgaceae</taxon>
        <taxon>Natranaerovirga</taxon>
    </lineage>
</organism>
<comment type="caution">
    <text evidence="1">The sequence shown here is derived from an EMBL/GenBank/DDBJ whole genome shotgun (WGS) entry which is preliminary data.</text>
</comment>
<protein>
    <submittedName>
        <fullName evidence="1">Uncharacterized protein</fullName>
    </submittedName>
</protein>
<evidence type="ECO:0000313" key="1">
    <source>
        <dbReference type="EMBL" id="TCK92638.1"/>
    </source>
</evidence>
<sequence length="121" mass="14423">MKIMYKKIKLLLILITIIIISAGCSIEKGVDSNTEITVLEESDEVRKEESDRVKEAKEVIYNYFEAEKERNWEEIIKNSQVREDGYEEHPFDWYKNPYETIELKRIGWLIQMLAVLQANFF</sequence>
<reference evidence="1 2" key="1">
    <citation type="submission" date="2019-03" db="EMBL/GenBank/DDBJ databases">
        <title>Genomic Encyclopedia of Type Strains, Phase IV (KMG-IV): sequencing the most valuable type-strain genomes for metagenomic binning, comparative biology and taxonomic classification.</title>
        <authorList>
            <person name="Goeker M."/>
        </authorList>
    </citation>
    <scope>NUCLEOTIDE SEQUENCE [LARGE SCALE GENOMIC DNA]</scope>
    <source>
        <strain evidence="1 2">DSM 24176</strain>
    </source>
</reference>
<name>A0A4R1MIT0_9FIRM</name>
<keyword evidence="2" id="KW-1185">Reference proteome</keyword>
<dbReference type="AlphaFoldDB" id="A0A4R1MIT0"/>
<dbReference type="OrthoDB" id="9912613at2"/>
<gene>
    <name evidence="1" type="ORF">EDC19_1790</name>
</gene>
<dbReference type="RefSeq" id="WP_132282505.1">
    <property type="nucleotide sequence ID" value="NZ_SMGQ01000013.1"/>
</dbReference>
<dbReference type="PROSITE" id="PS51257">
    <property type="entry name" value="PROKAR_LIPOPROTEIN"/>
    <property type="match status" value="1"/>
</dbReference>
<proteinExistence type="predicted"/>
<evidence type="ECO:0000313" key="2">
    <source>
        <dbReference type="Proteomes" id="UP000294545"/>
    </source>
</evidence>